<evidence type="ECO:0000256" key="2">
    <source>
        <dbReference type="ARBA" id="ARBA00009450"/>
    </source>
</evidence>
<organism evidence="17 18">
    <name type="scientific">Flavobacterium arsenatis</name>
    <dbReference type="NCBI Taxonomy" id="1484332"/>
    <lineage>
        <taxon>Bacteria</taxon>
        <taxon>Pseudomonadati</taxon>
        <taxon>Bacteroidota</taxon>
        <taxon>Flavobacteriia</taxon>
        <taxon>Flavobacteriales</taxon>
        <taxon>Flavobacteriaceae</taxon>
        <taxon>Flavobacterium</taxon>
    </lineage>
</organism>
<comment type="subcellular location">
    <subcellularLocation>
        <location evidence="1">Cell outer membrane</location>
        <topology evidence="1">Multi-pass membrane protein</topology>
    </subcellularLocation>
</comment>
<sequence>MKKYTVLFLLTMGLFFTSCVPTKDLIYLQNKNKSAENNINPVVLKPYRLQTNDVLNITIKAIDPKLVAIFNPTTTENSNPMQGLSEQGLYFNGFTVNDHGNIRIPVIGEINVLGYTLDETRIKIEKELLENYFNKEANVFVSVKLSGLRFTVNGEINSPGTKMLFQEKVNVLEAIANAGDITVIGDRKKVTIIRQFPHGTEMHDIDLTDVNVMQSPYYYLQPNDYIYIKPLPQKSWGTGKTGIESLGTIITLLSLASTTYLLLTR</sequence>
<evidence type="ECO:0000259" key="16">
    <source>
        <dbReference type="Pfam" id="PF22461"/>
    </source>
</evidence>
<evidence type="ECO:0000256" key="9">
    <source>
        <dbReference type="ARBA" id="ARBA00023065"/>
    </source>
</evidence>
<evidence type="ECO:0000256" key="13">
    <source>
        <dbReference type="ARBA" id="ARBA00023237"/>
    </source>
</evidence>
<keyword evidence="18" id="KW-1185">Reference proteome</keyword>
<dbReference type="PROSITE" id="PS51257">
    <property type="entry name" value="PROKAR_LIPOPROTEIN"/>
    <property type="match status" value="1"/>
</dbReference>
<name>A0ABU1TQL9_9FLAO</name>
<evidence type="ECO:0000256" key="1">
    <source>
        <dbReference type="ARBA" id="ARBA00004571"/>
    </source>
</evidence>
<dbReference type="InterPro" id="IPR003715">
    <property type="entry name" value="Poly_export_N"/>
</dbReference>
<keyword evidence="9" id="KW-0406">Ion transport</keyword>
<evidence type="ECO:0000313" key="18">
    <source>
        <dbReference type="Proteomes" id="UP001255185"/>
    </source>
</evidence>
<evidence type="ECO:0000256" key="7">
    <source>
        <dbReference type="ARBA" id="ARBA00022729"/>
    </source>
</evidence>
<feature type="domain" description="Polysaccharide export protein N-terminal" evidence="15">
    <location>
        <begin position="45"/>
        <end position="144"/>
    </location>
</feature>
<dbReference type="Pfam" id="PF02563">
    <property type="entry name" value="Poly_export"/>
    <property type="match status" value="1"/>
</dbReference>
<dbReference type="InterPro" id="IPR049712">
    <property type="entry name" value="Poly_export"/>
</dbReference>
<dbReference type="Gene3D" id="3.10.560.10">
    <property type="entry name" value="Outer membrane lipoprotein wza domain like"/>
    <property type="match status" value="1"/>
</dbReference>
<dbReference type="PANTHER" id="PTHR33619">
    <property type="entry name" value="POLYSACCHARIDE EXPORT PROTEIN GFCE-RELATED"/>
    <property type="match status" value="1"/>
</dbReference>
<evidence type="ECO:0000256" key="8">
    <source>
        <dbReference type="ARBA" id="ARBA00023047"/>
    </source>
</evidence>
<keyword evidence="6" id="KW-0812">Transmembrane</keyword>
<keyword evidence="8" id="KW-0625">Polysaccharide transport</keyword>
<keyword evidence="5" id="KW-0762">Sugar transport</keyword>
<evidence type="ECO:0000256" key="3">
    <source>
        <dbReference type="ARBA" id="ARBA00022448"/>
    </source>
</evidence>
<dbReference type="RefSeq" id="WP_310026795.1">
    <property type="nucleotide sequence ID" value="NZ_JAVDVI010000009.1"/>
</dbReference>
<gene>
    <name evidence="17" type="ORF">J2X31_002292</name>
</gene>
<keyword evidence="11" id="KW-0472">Membrane</keyword>
<evidence type="ECO:0000256" key="12">
    <source>
        <dbReference type="ARBA" id="ARBA00023139"/>
    </source>
</evidence>
<reference evidence="17 18" key="1">
    <citation type="submission" date="2023-07" db="EMBL/GenBank/DDBJ databases">
        <title>Sorghum-associated microbial communities from plants grown in Nebraska, USA.</title>
        <authorList>
            <person name="Schachtman D."/>
        </authorList>
    </citation>
    <scope>NUCLEOTIDE SEQUENCE [LARGE SCALE GENOMIC DNA]</scope>
    <source>
        <strain evidence="17 18">3773</strain>
    </source>
</reference>
<dbReference type="EMBL" id="JAVDVI010000009">
    <property type="protein sequence ID" value="MDR6968275.1"/>
    <property type="molecule type" value="Genomic_DNA"/>
</dbReference>
<comment type="caution">
    <text evidence="17">The sequence shown here is derived from an EMBL/GenBank/DDBJ whole genome shotgun (WGS) entry which is preliminary data.</text>
</comment>
<keyword evidence="3" id="KW-0813">Transport</keyword>
<evidence type="ECO:0000259" key="15">
    <source>
        <dbReference type="Pfam" id="PF02563"/>
    </source>
</evidence>
<keyword evidence="10" id="KW-0626">Porin</keyword>
<evidence type="ECO:0000313" key="17">
    <source>
        <dbReference type="EMBL" id="MDR6968275.1"/>
    </source>
</evidence>
<evidence type="ECO:0000256" key="14">
    <source>
        <dbReference type="ARBA" id="ARBA00023288"/>
    </source>
</evidence>
<dbReference type="Pfam" id="PF22461">
    <property type="entry name" value="SLBB_2"/>
    <property type="match status" value="1"/>
</dbReference>
<evidence type="ECO:0000256" key="10">
    <source>
        <dbReference type="ARBA" id="ARBA00023114"/>
    </source>
</evidence>
<evidence type="ECO:0000256" key="5">
    <source>
        <dbReference type="ARBA" id="ARBA00022597"/>
    </source>
</evidence>
<evidence type="ECO:0000256" key="6">
    <source>
        <dbReference type="ARBA" id="ARBA00022692"/>
    </source>
</evidence>
<feature type="domain" description="SLBB" evidence="16">
    <location>
        <begin position="149"/>
        <end position="228"/>
    </location>
</feature>
<evidence type="ECO:0000256" key="4">
    <source>
        <dbReference type="ARBA" id="ARBA00022452"/>
    </source>
</evidence>
<keyword evidence="14" id="KW-0449">Lipoprotein</keyword>
<comment type="similarity">
    <text evidence="2">Belongs to the BexD/CtrA/VexA family.</text>
</comment>
<keyword evidence="4" id="KW-1134">Transmembrane beta strand</keyword>
<evidence type="ECO:0000256" key="11">
    <source>
        <dbReference type="ARBA" id="ARBA00023136"/>
    </source>
</evidence>
<dbReference type="InterPro" id="IPR054765">
    <property type="entry name" value="SLBB_dom"/>
</dbReference>
<protein>
    <submittedName>
        <fullName evidence="17">Polysaccharide export outer membrane protein</fullName>
    </submittedName>
</protein>
<keyword evidence="7" id="KW-0732">Signal</keyword>
<dbReference type="Proteomes" id="UP001255185">
    <property type="component" value="Unassembled WGS sequence"/>
</dbReference>
<keyword evidence="12" id="KW-0564">Palmitate</keyword>
<keyword evidence="13" id="KW-0998">Cell outer membrane</keyword>
<proteinExistence type="inferred from homology"/>
<dbReference type="PANTHER" id="PTHR33619:SF3">
    <property type="entry name" value="POLYSACCHARIDE EXPORT PROTEIN GFCE-RELATED"/>
    <property type="match status" value="1"/>
</dbReference>
<accession>A0ABU1TQL9</accession>